<gene>
    <name evidence="1" type="ORF">ACH5RR_031651</name>
</gene>
<reference evidence="1 2" key="1">
    <citation type="submission" date="2024-11" db="EMBL/GenBank/DDBJ databases">
        <title>A near-complete genome assembly of Cinchona calisaya.</title>
        <authorList>
            <person name="Lian D.C."/>
            <person name="Zhao X.W."/>
            <person name="Wei L."/>
        </authorList>
    </citation>
    <scope>NUCLEOTIDE SEQUENCE [LARGE SCALE GENOMIC DNA]</scope>
    <source>
        <tissue evidence="1">Nenye</tissue>
    </source>
</reference>
<sequence length="341" mass="39463">MSREISHQISICIDRKLTSLSNTTSNEQCIFKVHDGLRNHKKEAYEPKVLSIRPYHHGKPKLEKMEMHKLRYLKELLGRRGDTNPDRYIIALTEREDCARKCYAEEEISQISKNDFVEMMLLDGCFVIEFLRKYFEPEFQNRDDTIFQMDWLSGNIATDLILFENQVPFFILVELFNMTKLPDEEGNLIDLAHCLCNYLVGPTGNPYPEISQDEVIHLLDLVHKSLCSSFAERLTEINESAGDLSDFIRSTTELRQRGIQFEVAPKSQSWLDITFENGKLKIPSLIISDHTESVFRNLIAYEQYILNSWSCISDYDLFLIISLILQGMLQNFATAKLSGIA</sequence>
<keyword evidence="2" id="KW-1185">Reference proteome</keyword>
<organism evidence="1 2">
    <name type="scientific">Cinchona calisaya</name>
    <dbReference type="NCBI Taxonomy" id="153742"/>
    <lineage>
        <taxon>Eukaryota</taxon>
        <taxon>Viridiplantae</taxon>
        <taxon>Streptophyta</taxon>
        <taxon>Embryophyta</taxon>
        <taxon>Tracheophyta</taxon>
        <taxon>Spermatophyta</taxon>
        <taxon>Magnoliopsida</taxon>
        <taxon>eudicotyledons</taxon>
        <taxon>Gunneridae</taxon>
        <taxon>Pentapetalae</taxon>
        <taxon>asterids</taxon>
        <taxon>lamiids</taxon>
        <taxon>Gentianales</taxon>
        <taxon>Rubiaceae</taxon>
        <taxon>Cinchonoideae</taxon>
        <taxon>Cinchoneae</taxon>
        <taxon>Cinchona</taxon>
    </lineage>
</organism>
<dbReference type="Pfam" id="PF03140">
    <property type="entry name" value="DUF247"/>
    <property type="match status" value="1"/>
</dbReference>
<dbReference type="Proteomes" id="UP001630127">
    <property type="component" value="Unassembled WGS sequence"/>
</dbReference>
<comment type="caution">
    <text evidence="1">The sequence shown here is derived from an EMBL/GenBank/DDBJ whole genome shotgun (WGS) entry which is preliminary data.</text>
</comment>
<dbReference type="EMBL" id="JBJUIK010000013">
    <property type="protein sequence ID" value="KAL3506269.1"/>
    <property type="molecule type" value="Genomic_DNA"/>
</dbReference>
<accession>A0ABD2YIP2</accession>
<dbReference type="InterPro" id="IPR004158">
    <property type="entry name" value="DUF247_pln"/>
</dbReference>
<name>A0ABD2YIP2_9GENT</name>
<evidence type="ECO:0000313" key="2">
    <source>
        <dbReference type="Proteomes" id="UP001630127"/>
    </source>
</evidence>
<dbReference type="PANTHER" id="PTHR31170">
    <property type="entry name" value="BNAC04G53230D PROTEIN"/>
    <property type="match status" value="1"/>
</dbReference>
<evidence type="ECO:0000313" key="1">
    <source>
        <dbReference type="EMBL" id="KAL3506269.1"/>
    </source>
</evidence>
<protein>
    <submittedName>
        <fullName evidence="1">Uncharacterized protein</fullName>
    </submittedName>
</protein>
<dbReference type="PANTHER" id="PTHR31170:SF17">
    <property type="match status" value="1"/>
</dbReference>
<proteinExistence type="predicted"/>
<dbReference type="AlphaFoldDB" id="A0ABD2YIP2"/>